<evidence type="ECO:0000313" key="3">
    <source>
        <dbReference type="Proteomes" id="UP000323708"/>
    </source>
</evidence>
<organism evidence="2 3">
    <name type="scientific">Pseudohalioglobus sediminis</name>
    <dbReference type="NCBI Taxonomy" id="2606449"/>
    <lineage>
        <taxon>Bacteria</taxon>
        <taxon>Pseudomonadati</taxon>
        <taxon>Pseudomonadota</taxon>
        <taxon>Gammaproteobacteria</taxon>
        <taxon>Cellvibrionales</taxon>
        <taxon>Halieaceae</taxon>
        <taxon>Pseudohalioglobus</taxon>
    </lineage>
</organism>
<comment type="caution">
    <text evidence="2">The sequence shown here is derived from an EMBL/GenBank/DDBJ whole genome shotgun (WGS) entry which is preliminary data.</text>
</comment>
<accession>A0A5B0WSV1</accession>
<keyword evidence="1" id="KW-1133">Transmembrane helix</keyword>
<keyword evidence="1" id="KW-0472">Membrane</keyword>
<reference evidence="2 3" key="1">
    <citation type="submission" date="2019-09" db="EMBL/GenBank/DDBJ databases">
        <authorList>
            <person name="Chen X.-Y."/>
        </authorList>
    </citation>
    <scope>NUCLEOTIDE SEQUENCE [LARGE SCALE GENOMIC DNA]</scope>
    <source>
        <strain evidence="2 3">NY5</strain>
    </source>
</reference>
<gene>
    <name evidence="2" type="ORF">F0M18_17145</name>
</gene>
<evidence type="ECO:0000256" key="1">
    <source>
        <dbReference type="SAM" id="Phobius"/>
    </source>
</evidence>
<proteinExistence type="predicted"/>
<protein>
    <recommendedName>
        <fullName evidence="4">DUF1640 domain-containing protein</fullName>
    </recommendedName>
</protein>
<dbReference type="RefSeq" id="WP_149612692.1">
    <property type="nucleotide sequence ID" value="NZ_VTUX01000009.1"/>
</dbReference>
<evidence type="ECO:0008006" key="4">
    <source>
        <dbReference type="Google" id="ProtNLM"/>
    </source>
</evidence>
<feature type="transmembrane region" description="Helical" evidence="1">
    <location>
        <begin position="127"/>
        <end position="148"/>
    </location>
</feature>
<dbReference type="Proteomes" id="UP000323708">
    <property type="component" value="Unassembled WGS sequence"/>
</dbReference>
<dbReference type="EMBL" id="VTUX01000009">
    <property type="protein sequence ID" value="KAA1188929.1"/>
    <property type="molecule type" value="Genomic_DNA"/>
</dbReference>
<dbReference type="AlphaFoldDB" id="A0A5B0WSV1"/>
<keyword evidence="3" id="KW-1185">Reference proteome</keyword>
<name>A0A5B0WSV1_9GAMM</name>
<sequence length="149" mass="16736">MAAIVLTPTGFAEQLQEAGMPPAQAKVVAEGLAAMYVQHFDALVTKDYLDTRFAEFESRIGRELDHRFAQVDARFADIEARFDARFAEVDHRFAAQDARFELRFNELESRMQLGFAEMETRFAKVNVMLAVILAALAVPVLQAVLVWVA</sequence>
<evidence type="ECO:0000313" key="2">
    <source>
        <dbReference type="EMBL" id="KAA1188929.1"/>
    </source>
</evidence>
<dbReference type="Gene3D" id="3.90.20.10">
    <property type="match status" value="1"/>
</dbReference>
<keyword evidence="1" id="KW-0812">Transmembrane</keyword>